<feature type="transmembrane region" description="Helical" evidence="1">
    <location>
        <begin position="95"/>
        <end position="112"/>
    </location>
</feature>
<proteinExistence type="predicted"/>
<keyword evidence="1" id="KW-0812">Transmembrane</keyword>
<evidence type="ECO:0008006" key="4">
    <source>
        <dbReference type="Google" id="ProtNLM"/>
    </source>
</evidence>
<evidence type="ECO:0000313" key="2">
    <source>
        <dbReference type="EMBL" id="RHN55301.1"/>
    </source>
</evidence>
<feature type="transmembrane region" description="Helical" evidence="1">
    <location>
        <begin position="118"/>
        <end position="142"/>
    </location>
</feature>
<dbReference type="Proteomes" id="UP000265566">
    <property type="component" value="Chromosome 5"/>
</dbReference>
<keyword evidence="1" id="KW-0472">Membrane</keyword>
<evidence type="ECO:0000256" key="1">
    <source>
        <dbReference type="SAM" id="Phobius"/>
    </source>
</evidence>
<gene>
    <name evidence="2" type="ORF">MtrunA17_Chr5g0416321</name>
</gene>
<comment type="caution">
    <text evidence="2">The sequence shown here is derived from an EMBL/GenBank/DDBJ whole genome shotgun (WGS) entry which is preliminary data.</text>
</comment>
<evidence type="ECO:0000313" key="3">
    <source>
        <dbReference type="Proteomes" id="UP000265566"/>
    </source>
</evidence>
<accession>A0A396HS04</accession>
<name>A0A396HS04_MEDTR</name>
<keyword evidence="1" id="KW-1133">Transmembrane helix</keyword>
<sequence>MSGFYPPHHPSPLSLDDFILIVLGRLFLFADVLHIASGWGRLFSTTTAGGLGRLVSTIKMRSTILFGGHLCSNTINPPPAFVDSPSARVMVGCRWWFLWMVFAYLVSLQVRLLHVSVLQGLACFGCCYFQKILLGLMINFGLCG</sequence>
<reference evidence="3" key="1">
    <citation type="journal article" date="2018" name="Nat. Plants">
        <title>Whole-genome landscape of Medicago truncatula symbiotic genes.</title>
        <authorList>
            <person name="Pecrix Y."/>
            <person name="Staton S.E."/>
            <person name="Sallet E."/>
            <person name="Lelandais-Briere C."/>
            <person name="Moreau S."/>
            <person name="Carrere S."/>
            <person name="Blein T."/>
            <person name="Jardinaud M.F."/>
            <person name="Latrasse D."/>
            <person name="Zouine M."/>
            <person name="Zahm M."/>
            <person name="Kreplak J."/>
            <person name="Mayjonade B."/>
            <person name="Satge C."/>
            <person name="Perez M."/>
            <person name="Cauet S."/>
            <person name="Marande W."/>
            <person name="Chantry-Darmon C."/>
            <person name="Lopez-Roques C."/>
            <person name="Bouchez O."/>
            <person name="Berard A."/>
            <person name="Debelle F."/>
            <person name="Munos S."/>
            <person name="Bendahmane A."/>
            <person name="Berges H."/>
            <person name="Niebel A."/>
            <person name="Buitink J."/>
            <person name="Frugier F."/>
            <person name="Benhamed M."/>
            <person name="Crespi M."/>
            <person name="Gouzy J."/>
            <person name="Gamas P."/>
        </authorList>
    </citation>
    <scope>NUCLEOTIDE SEQUENCE [LARGE SCALE GENOMIC DNA]</scope>
    <source>
        <strain evidence="3">cv. Jemalong A17</strain>
    </source>
</reference>
<protein>
    <recommendedName>
        <fullName evidence="4">Transmembrane protein</fullName>
    </recommendedName>
</protein>
<dbReference type="Gramene" id="rna30466">
    <property type="protein sequence ID" value="RHN55301.1"/>
    <property type="gene ID" value="gene30466"/>
</dbReference>
<feature type="transmembrane region" description="Helical" evidence="1">
    <location>
        <begin position="18"/>
        <end position="36"/>
    </location>
</feature>
<dbReference type="EMBL" id="PSQE01000005">
    <property type="protein sequence ID" value="RHN55301.1"/>
    <property type="molecule type" value="Genomic_DNA"/>
</dbReference>
<dbReference type="AlphaFoldDB" id="A0A396HS04"/>
<organism evidence="2 3">
    <name type="scientific">Medicago truncatula</name>
    <name type="common">Barrel medic</name>
    <name type="synonym">Medicago tribuloides</name>
    <dbReference type="NCBI Taxonomy" id="3880"/>
    <lineage>
        <taxon>Eukaryota</taxon>
        <taxon>Viridiplantae</taxon>
        <taxon>Streptophyta</taxon>
        <taxon>Embryophyta</taxon>
        <taxon>Tracheophyta</taxon>
        <taxon>Spermatophyta</taxon>
        <taxon>Magnoliopsida</taxon>
        <taxon>eudicotyledons</taxon>
        <taxon>Gunneridae</taxon>
        <taxon>Pentapetalae</taxon>
        <taxon>rosids</taxon>
        <taxon>fabids</taxon>
        <taxon>Fabales</taxon>
        <taxon>Fabaceae</taxon>
        <taxon>Papilionoideae</taxon>
        <taxon>50 kb inversion clade</taxon>
        <taxon>NPAAA clade</taxon>
        <taxon>Hologalegina</taxon>
        <taxon>IRL clade</taxon>
        <taxon>Trifolieae</taxon>
        <taxon>Medicago</taxon>
    </lineage>
</organism>